<dbReference type="Proteomes" id="UP001610334">
    <property type="component" value="Unassembled WGS sequence"/>
</dbReference>
<protein>
    <submittedName>
        <fullName evidence="1">Uncharacterized protein</fullName>
    </submittedName>
</protein>
<sequence>MTAFQFSGQRLDRNLVASISSLLDDVNIPNLLWGNYLLTVYGVPTIVDGVCFVVPDTLIDIAFSTLAKAGFQPCSSPVDCPHQKWQQPYIHLHLNDELAIKLHRQTDILWDFPELETAFHKTNQDIMLASDARLPQATLGRGRGRFSYPTSVQILSASRYCEALISLLCRDYDTIFASYWMAILTYIVEFVDGTDVFDEESLRDGYKQFYHALKLGDPIRFSILKNLRRDYIEQQPCEASKTKQTAQVISMHT</sequence>
<reference evidence="1 2" key="1">
    <citation type="submission" date="2024-07" db="EMBL/GenBank/DDBJ databases">
        <title>Section-level genome sequencing and comparative genomics of Aspergillus sections Usti and Cavernicolus.</title>
        <authorList>
            <consortium name="Lawrence Berkeley National Laboratory"/>
            <person name="Nybo J.L."/>
            <person name="Vesth T.C."/>
            <person name="Theobald S."/>
            <person name="Frisvad J.C."/>
            <person name="Larsen T.O."/>
            <person name="Kjaerboelling I."/>
            <person name="Rothschild-Mancinelli K."/>
            <person name="Lyhne E.K."/>
            <person name="Kogle M.E."/>
            <person name="Barry K."/>
            <person name="Clum A."/>
            <person name="Na H."/>
            <person name="Ledsgaard L."/>
            <person name="Lin J."/>
            <person name="Lipzen A."/>
            <person name="Kuo A."/>
            <person name="Riley R."/>
            <person name="Mondo S."/>
            <person name="Labutti K."/>
            <person name="Haridas S."/>
            <person name="Pangalinan J."/>
            <person name="Salamov A.A."/>
            <person name="Simmons B.A."/>
            <person name="Magnuson J.K."/>
            <person name="Chen J."/>
            <person name="Drula E."/>
            <person name="Henrissat B."/>
            <person name="Wiebenga A."/>
            <person name="Lubbers R.J."/>
            <person name="Gomes A.C."/>
            <person name="Makela M.R."/>
            <person name="Stajich J."/>
            <person name="Grigoriev I.V."/>
            <person name="Mortensen U.H."/>
            <person name="De Vries R.P."/>
            <person name="Baker S.E."/>
            <person name="Andersen M.R."/>
        </authorList>
    </citation>
    <scope>NUCLEOTIDE SEQUENCE [LARGE SCALE GENOMIC DNA]</scope>
    <source>
        <strain evidence="1 2">CBS 588.65</strain>
    </source>
</reference>
<accession>A0ABR4HCI3</accession>
<gene>
    <name evidence="1" type="ORF">BJX63DRAFT_396506</name>
</gene>
<keyword evidence="2" id="KW-1185">Reference proteome</keyword>
<name>A0ABR4HCI3_9EURO</name>
<organism evidence="1 2">
    <name type="scientific">Aspergillus granulosus</name>
    <dbReference type="NCBI Taxonomy" id="176169"/>
    <lineage>
        <taxon>Eukaryota</taxon>
        <taxon>Fungi</taxon>
        <taxon>Dikarya</taxon>
        <taxon>Ascomycota</taxon>
        <taxon>Pezizomycotina</taxon>
        <taxon>Eurotiomycetes</taxon>
        <taxon>Eurotiomycetidae</taxon>
        <taxon>Eurotiales</taxon>
        <taxon>Aspergillaceae</taxon>
        <taxon>Aspergillus</taxon>
        <taxon>Aspergillus subgen. Nidulantes</taxon>
    </lineage>
</organism>
<evidence type="ECO:0000313" key="1">
    <source>
        <dbReference type="EMBL" id="KAL2812502.1"/>
    </source>
</evidence>
<evidence type="ECO:0000313" key="2">
    <source>
        <dbReference type="Proteomes" id="UP001610334"/>
    </source>
</evidence>
<dbReference type="EMBL" id="JBFXLT010000047">
    <property type="protein sequence ID" value="KAL2812502.1"/>
    <property type="molecule type" value="Genomic_DNA"/>
</dbReference>
<comment type="caution">
    <text evidence="1">The sequence shown here is derived from an EMBL/GenBank/DDBJ whole genome shotgun (WGS) entry which is preliminary data.</text>
</comment>
<proteinExistence type="predicted"/>